<evidence type="ECO:0000313" key="2">
    <source>
        <dbReference type="Proteomes" id="UP001498398"/>
    </source>
</evidence>
<comment type="caution">
    <text evidence="1">The sequence shown here is derived from an EMBL/GenBank/DDBJ whole genome shotgun (WGS) entry which is preliminary data.</text>
</comment>
<evidence type="ECO:0000313" key="1">
    <source>
        <dbReference type="EMBL" id="KAK7445751.1"/>
    </source>
</evidence>
<dbReference type="Proteomes" id="UP001498398">
    <property type="component" value="Unassembled WGS sequence"/>
</dbReference>
<proteinExistence type="predicted"/>
<dbReference type="PANTHER" id="PTHR31912:SF34">
    <property type="entry name" value="NOTOCHORD-RELATED PROTEIN"/>
    <property type="match status" value="1"/>
</dbReference>
<organism evidence="1 2">
    <name type="scientific">Marasmiellus scandens</name>
    <dbReference type="NCBI Taxonomy" id="2682957"/>
    <lineage>
        <taxon>Eukaryota</taxon>
        <taxon>Fungi</taxon>
        <taxon>Dikarya</taxon>
        <taxon>Basidiomycota</taxon>
        <taxon>Agaricomycotina</taxon>
        <taxon>Agaricomycetes</taxon>
        <taxon>Agaricomycetidae</taxon>
        <taxon>Agaricales</taxon>
        <taxon>Marasmiineae</taxon>
        <taxon>Omphalotaceae</taxon>
        <taxon>Marasmiellus</taxon>
    </lineage>
</organism>
<dbReference type="PANTHER" id="PTHR31912">
    <property type="entry name" value="IP13529P"/>
    <property type="match status" value="1"/>
</dbReference>
<reference evidence="1 2" key="1">
    <citation type="submission" date="2024-01" db="EMBL/GenBank/DDBJ databases">
        <title>A draft genome for the cacao thread blight pathogen Marasmiellus scandens.</title>
        <authorList>
            <person name="Baruah I.K."/>
            <person name="Leung J."/>
            <person name="Bukari Y."/>
            <person name="Amoako-Attah I."/>
            <person name="Meinhardt L.W."/>
            <person name="Bailey B.A."/>
            <person name="Cohen S.P."/>
        </authorList>
    </citation>
    <scope>NUCLEOTIDE SEQUENCE [LARGE SCALE GENOMIC DNA]</scope>
    <source>
        <strain evidence="1 2">GH-19</strain>
    </source>
</reference>
<sequence length="978" mass="111808">MDGLELLRTHALFTSGSDLVEEPDDIIEESFLSLTIKEAGAMHPETEDIVDEMEGINNEVTASDSAWKPHASKTMFMLDLLDNLPRLRLSDDHLKAIIWAMQECGTPNVPTFNELRKVQSRLTREFELTSRHHQSAMENHFYMNHPASLLALDWANPLVRKHIHVYPEVSAVVSETFHVAKWLEEVDLDELSPMWANWDSPLERHRHFYVKELAKTAQGVYIMPLRWVSIKNVVYADAYSVHFSPISCLFEVQTGKLCRVRALDLKSNVLDIQAQLHDIRFHEYSPNFSLINPLRKQAQGRPMFRLRVIPWSDDVSGNVSKQYNAHTNIYITNANLPHAKLSQEFFMRFCSTSSHASSTEQFVALLQDFDENIWHPAFDCELEEQILFQIIPHSLPADNPQQSETSSHIGVNGNWNCRRDLTGGTDAEKESNIGYEALYHPGEPRDSEQTLQTIRYIIWLACHGNADAVQSTMSAAGIKDKIAQYWIDQLLVRSKLLRQERITNEGTRDQRLNNKSLKGAHRKALKDGIVEDIARECWDWVLKQPARTYEKLATDDPTRNDIRAGDHYNMLLTTRGVSPNQDTPVETLHTWLLGNKKYVWHSTNQPWSKDQDEIFAIRLQSACLDGLTLPPPRAAYLIKYKNSLIGKHFKILQQLGIFQVHDLCPPSIFNLWKASGELGAMIWFTEIDNMDMYLHDLQILIDNLLDAWAKVDPRRILTKIKLHALVHLPEDIRRFGPSMIFATEIFECFNAVFRTCSVLSNHLAPSRDIAESMSGMERFKHMVSGGYWKDEKTGRFIQGGIKTRNFLKNNPELQRRLGWAPEHKIVPGHIKRAPRKSQDPCQSRNPTLWSELISTINVDPECIPTNLPDTQPNIPWDHCRTLISQSTDTCHPGSWVFFKQADDTTFAGRIVKLVIPSSTDELSSEGALAIIEHFMILDTKDAIFDMPVLICQDKHLVVKAKASFQVIFGGFESFSSVV</sequence>
<keyword evidence="2" id="KW-1185">Reference proteome</keyword>
<accession>A0ABR1J016</accession>
<gene>
    <name evidence="1" type="ORF">VKT23_014747</name>
</gene>
<dbReference type="EMBL" id="JBANRG010000046">
    <property type="protein sequence ID" value="KAK7445751.1"/>
    <property type="molecule type" value="Genomic_DNA"/>
</dbReference>
<name>A0ABR1J016_9AGAR</name>
<protein>
    <submittedName>
        <fullName evidence="1">Uncharacterized protein</fullName>
    </submittedName>
</protein>